<dbReference type="InterPro" id="IPR036388">
    <property type="entry name" value="WH-like_DNA-bd_sf"/>
</dbReference>
<dbReference type="EMBL" id="LR130778">
    <property type="protein sequence ID" value="VDN49289.1"/>
    <property type="molecule type" value="Genomic_DNA"/>
</dbReference>
<dbReference type="InterPro" id="IPR001789">
    <property type="entry name" value="Sig_transdc_resp-reg_receiver"/>
</dbReference>
<dbReference type="GO" id="GO:0000976">
    <property type="term" value="F:transcription cis-regulatory region binding"/>
    <property type="evidence" value="ECO:0007669"/>
    <property type="project" value="TreeGrafter"/>
</dbReference>
<feature type="domain" description="OmpR/PhoB-type" evidence="11">
    <location>
        <begin position="124"/>
        <end position="224"/>
    </location>
</feature>
<dbReference type="PANTHER" id="PTHR48111:SF73">
    <property type="entry name" value="ALKALINE PHOSPHATASE SYNTHESIS TRANSCRIPTIONAL REGULATORY PROTEIN PHOP"/>
    <property type="match status" value="1"/>
</dbReference>
<dbReference type="GO" id="GO:0032993">
    <property type="term" value="C:protein-DNA complex"/>
    <property type="evidence" value="ECO:0007669"/>
    <property type="project" value="TreeGrafter"/>
</dbReference>
<evidence type="ECO:0000259" key="11">
    <source>
        <dbReference type="PROSITE" id="PS51755"/>
    </source>
</evidence>
<dbReference type="AlphaFoldDB" id="A0A3P7SC52"/>
<evidence type="ECO:0000313" key="12">
    <source>
        <dbReference type="EMBL" id="VDN49289.1"/>
    </source>
</evidence>
<name>A0A3P7SC52_9FIRM</name>
<accession>A0A3P7SC52</accession>
<dbReference type="FunFam" id="3.40.50.2300:FF:000001">
    <property type="entry name" value="DNA-binding response regulator PhoB"/>
    <property type="match status" value="1"/>
</dbReference>
<dbReference type="SMART" id="SM00862">
    <property type="entry name" value="Trans_reg_C"/>
    <property type="match status" value="1"/>
</dbReference>
<evidence type="ECO:0000256" key="1">
    <source>
        <dbReference type="ARBA" id="ARBA00018672"/>
    </source>
</evidence>
<dbReference type="SUPFAM" id="SSF52172">
    <property type="entry name" value="CheY-like"/>
    <property type="match status" value="1"/>
</dbReference>
<dbReference type="PROSITE" id="PS51755">
    <property type="entry name" value="OMPR_PHOB"/>
    <property type="match status" value="1"/>
</dbReference>
<evidence type="ECO:0000256" key="2">
    <source>
        <dbReference type="ARBA" id="ARBA00022553"/>
    </source>
</evidence>
<evidence type="ECO:0000256" key="8">
    <source>
        <dbReference type="PROSITE-ProRule" id="PRU00169"/>
    </source>
</evidence>
<dbReference type="CDD" id="cd17574">
    <property type="entry name" value="REC_OmpR"/>
    <property type="match status" value="1"/>
</dbReference>
<evidence type="ECO:0000256" key="6">
    <source>
        <dbReference type="ARBA" id="ARBA00023163"/>
    </source>
</evidence>
<dbReference type="KEGG" id="cbar:PATL70BA_3360"/>
<comment type="function">
    <text evidence="7">May play the central regulatory role in sporulation. It may be an element of the effector pathway responsible for the activation of sporulation genes in response to nutritional stress. Spo0A may act in concert with spo0H (a sigma factor) to control the expression of some genes that are critical to the sporulation process.</text>
</comment>
<feature type="DNA-binding region" description="OmpR/PhoB-type" evidence="9">
    <location>
        <begin position="124"/>
        <end position="224"/>
    </location>
</feature>
<organism evidence="12 13">
    <name type="scientific">Petrocella atlantisensis</name>
    <dbReference type="NCBI Taxonomy" id="2173034"/>
    <lineage>
        <taxon>Bacteria</taxon>
        <taxon>Bacillati</taxon>
        <taxon>Bacillota</taxon>
        <taxon>Clostridia</taxon>
        <taxon>Lachnospirales</taxon>
        <taxon>Vallitaleaceae</taxon>
        <taxon>Petrocella</taxon>
    </lineage>
</organism>
<evidence type="ECO:0000256" key="4">
    <source>
        <dbReference type="ARBA" id="ARBA00023015"/>
    </source>
</evidence>
<proteinExistence type="predicted"/>
<dbReference type="RefSeq" id="WP_172596295.1">
    <property type="nucleotide sequence ID" value="NZ_LR130778.1"/>
</dbReference>
<gene>
    <name evidence="12" type="primary">walR</name>
    <name evidence="12" type="ORF">PATL70BA_3360</name>
</gene>
<keyword evidence="2 8" id="KW-0597">Phosphoprotein</keyword>
<dbReference type="CDD" id="cd00383">
    <property type="entry name" value="trans_reg_C"/>
    <property type="match status" value="1"/>
</dbReference>
<sequence>MYKILVVEDEPEISQVVMKYLKINGYESTLAENGFEALEKFSEKEYHLILLDVMMPGIDGFEVLARIRETSDVPILMVTAKQEEIDRVKGFDKGADDYVTKPFSPRELMGRIKVFLKRVYNLSDEMVLIEDELKLYASSMKVYKGGQEIDMTATEFKLLHALMRHRRQILTRDQLIELAFGEMYEGFDRNIDSYIKRIRQKIESDPKKPVYLRTKYGQGYVFGGETR</sequence>
<feature type="modified residue" description="4-aspartylphosphate" evidence="8">
    <location>
        <position position="52"/>
    </location>
</feature>
<dbReference type="Gene3D" id="3.40.50.2300">
    <property type="match status" value="1"/>
</dbReference>
<keyword evidence="6" id="KW-0804">Transcription</keyword>
<evidence type="ECO:0000313" key="13">
    <source>
        <dbReference type="Proteomes" id="UP000279029"/>
    </source>
</evidence>
<evidence type="ECO:0000256" key="7">
    <source>
        <dbReference type="ARBA" id="ARBA00024867"/>
    </source>
</evidence>
<dbReference type="GO" id="GO:0000156">
    <property type="term" value="F:phosphorelay response regulator activity"/>
    <property type="evidence" value="ECO:0007669"/>
    <property type="project" value="TreeGrafter"/>
</dbReference>
<protein>
    <recommendedName>
        <fullName evidence="1">Stage 0 sporulation protein A homolog</fullName>
    </recommendedName>
</protein>
<evidence type="ECO:0000256" key="5">
    <source>
        <dbReference type="ARBA" id="ARBA00023125"/>
    </source>
</evidence>
<keyword evidence="4" id="KW-0805">Transcription regulation</keyword>
<dbReference type="Gene3D" id="1.10.10.10">
    <property type="entry name" value="Winged helix-like DNA-binding domain superfamily/Winged helix DNA-binding domain"/>
    <property type="match status" value="1"/>
</dbReference>
<evidence type="ECO:0000256" key="9">
    <source>
        <dbReference type="PROSITE-ProRule" id="PRU01091"/>
    </source>
</evidence>
<dbReference type="GO" id="GO:0006355">
    <property type="term" value="P:regulation of DNA-templated transcription"/>
    <property type="evidence" value="ECO:0007669"/>
    <property type="project" value="InterPro"/>
</dbReference>
<evidence type="ECO:0000259" key="10">
    <source>
        <dbReference type="PROSITE" id="PS50110"/>
    </source>
</evidence>
<dbReference type="InterPro" id="IPR039420">
    <property type="entry name" value="WalR-like"/>
</dbReference>
<evidence type="ECO:0000256" key="3">
    <source>
        <dbReference type="ARBA" id="ARBA00023012"/>
    </source>
</evidence>
<dbReference type="PANTHER" id="PTHR48111">
    <property type="entry name" value="REGULATOR OF RPOS"/>
    <property type="match status" value="1"/>
</dbReference>
<keyword evidence="3" id="KW-0902">Two-component regulatory system</keyword>
<dbReference type="GO" id="GO:0005829">
    <property type="term" value="C:cytosol"/>
    <property type="evidence" value="ECO:0007669"/>
    <property type="project" value="TreeGrafter"/>
</dbReference>
<dbReference type="Pfam" id="PF00072">
    <property type="entry name" value="Response_reg"/>
    <property type="match status" value="1"/>
</dbReference>
<keyword evidence="5 9" id="KW-0238">DNA-binding</keyword>
<dbReference type="SMART" id="SM00448">
    <property type="entry name" value="REC"/>
    <property type="match status" value="1"/>
</dbReference>
<reference evidence="12 13" key="1">
    <citation type="submission" date="2018-09" db="EMBL/GenBank/DDBJ databases">
        <authorList>
            <person name="Postec A."/>
        </authorList>
    </citation>
    <scope>NUCLEOTIDE SEQUENCE [LARGE SCALE GENOMIC DNA]</scope>
    <source>
        <strain evidence="12">70B-A</strain>
    </source>
</reference>
<feature type="domain" description="Response regulatory" evidence="10">
    <location>
        <begin position="3"/>
        <end position="116"/>
    </location>
</feature>
<dbReference type="Proteomes" id="UP000279029">
    <property type="component" value="Chromosome"/>
</dbReference>
<dbReference type="Pfam" id="PF00486">
    <property type="entry name" value="Trans_reg_C"/>
    <property type="match status" value="1"/>
</dbReference>
<keyword evidence="13" id="KW-1185">Reference proteome</keyword>
<dbReference type="Gene3D" id="6.10.250.690">
    <property type="match status" value="1"/>
</dbReference>
<dbReference type="PROSITE" id="PS50110">
    <property type="entry name" value="RESPONSE_REGULATORY"/>
    <property type="match status" value="1"/>
</dbReference>
<dbReference type="InterPro" id="IPR011006">
    <property type="entry name" value="CheY-like_superfamily"/>
</dbReference>
<dbReference type="InterPro" id="IPR001867">
    <property type="entry name" value="OmpR/PhoB-type_DNA-bd"/>
</dbReference>